<dbReference type="SUPFAM" id="SSF49764">
    <property type="entry name" value="HSP20-like chaperones"/>
    <property type="match status" value="1"/>
</dbReference>
<dbReference type="InterPro" id="IPR008978">
    <property type="entry name" value="HSP20-like_chaperone"/>
</dbReference>
<gene>
    <name evidence="5" type="ORF">ACFFGH_15520</name>
</gene>
<dbReference type="EMBL" id="JBHLTG010000003">
    <property type="protein sequence ID" value="MFC0679244.1"/>
    <property type="molecule type" value="Genomic_DNA"/>
</dbReference>
<dbReference type="Proteomes" id="UP001589896">
    <property type="component" value="Unassembled WGS sequence"/>
</dbReference>
<sequence length="171" mass="19561">MNLNRYPQQYRTGQTGMPDDFKQLFERFFQIGENSDESSVVTSQWAPRVDIREDSNRFVILADLPGIDPAEVEIWMDKGILSIKGERKSEINEQKERYSRIERRYGSFHRRFALPDSADPEGISADGRHGVLEISIPKRPETTPRRIHVGGGRSRLEGDGENGGRDGQTRQ</sequence>
<dbReference type="InterPro" id="IPR002068">
    <property type="entry name" value="A-crystallin/Hsp20_dom"/>
</dbReference>
<dbReference type="CDD" id="cd06464">
    <property type="entry name" value="ACD_sHsps-like"/>
    <property type="match status" value="1"/>
</dbReference>
<evidence type="ECO:0000259" key="4">
    <source>
        <dbReference type="PROSITE" id="PS01031"/>
    </source>
</evidence>
<comment type="similarity">
    <text evidence="1 2">Belongs to the small heat shock protein (HSP20) family.</text>
</comment>
<dbReference type="PANTHER" id="PTHR11527">
    <property type="entry name" value="HEAT-SHOCK PROTEIN 20 FAMILY MEMBER"/>
    <property type="match status" value="1"/>
</dbReference>
<proteinExistence type="inferred from homology"/>
<protein>
    <submittedName>
        <fullName evidence="5">Hsp20/alpha crystallin family protein</fullName>
    </submittedName>
</protein>
<keyword evidence="6" id="KW-1185">Reference proteome</keyword>
<comment type="caution">
    <text evidence="5">The sequence shown here is derived from an EMBL/GenBank/DDBJ whole genome shotgun (WGS) entry which is preliminary data.</text>
</comment>
<dbReference type="Pfam" id="PF00011">
    <property type="entry name" value="HSP20"/>
    <property type="match status" value="1"/>
</dbReference>
<evidence type="ECO:0000256" key="2">
    <source>
        <dbReference type="RuleBase" id="RU003616"/>
    </source>
</evidence>
<evidence type="ECO:0000256" key="1">
    <source>
        <dbReference type="PROSITE-ProRule" id="PRU00285"/>
    </source>
</evidence>
<organism evidence="5 6">
    <name type="scientific">Lysobacter korlensis</name>
    <dbReference type="NCBI Taxonomy" id="553636"/>
    <lineage>
        <taxon>Bacteria</taxon>
        <taxon>Pseudomonadati</taxon>
        <taxon>Pseudomonadota</taxon>
        <taxon>Gammaproteobacteria</taxon>
        <taxon>Lysobacterales</taxon>
        <taxon>Lysobacteraceae</taxon>
        <taxon>Lysobacter</taxon>
    </lineage>
</organism>
<reference evidence="5 6" key="1">
    <citation type="submission" date="2024-09" db="EMBL/GenBank/DDBJ databases">
        <authorList>
            <person name="Sun Q."/>
            <person name="Mori K."/>
        </authorList>
    </citation>
    <scope>NUCLEOTIDE SEQUENCE [LARGE SCALE GENOMIC DNA]</scope>
    <source>
        <strain evidence="5 6">KCTC 23076</strain>
    </source>
</reference>
<name>A0ABV6RQJ2_9GAMM</name>
<dbReference type="Gene3D" id="2.60.40.790">
    <property type="match status" value="1"/>
</dbReference>
<feature type="compositionally biased region" description="Basic and acidic residues" evidence="3">
    <location>
        <begin position="154"/>
        <end position="171"/>
    </location>
</feature>
<evidence type="ECO:0000313" key="5">
    <source>
        <dbReference type="EMBL" id="MFC0679244.1"/>
    </source>
</evidence>
<evidence type="ECO:0000313" key="6">
    <source>
        <dbReference type="Proteomes" id="UP001589896"/>
    </source>
</evidence>
<feature type="compositionally biased region" description="Basic and acidic residues" evidence="3">
    <location>
        <begin position="126"/>
        <end position="144"/>
    </location>
</feature>
<accession>A0ABV6RQJ2</accession>
<feature type="domain" description="SHSP" evidence="4">
    <location>
        <begin position="40"/>
        <end position="152"/>
    </location>
</feature>
<evidence type="ECO:0000256" key="3">
    <source>
        <dbReference type="SAM" id="MobiDB-lite"/>
    </source>
</evidence>
<dbReference type="PROSITE" id="PS01031">
    <property type="entry name" value="SHSP"/>
    <property type="match status" value="1"/>
</dbReference>
<dbReference type="RefSeq" id="WP_386669790.1">
    <property type="nucleotide sequence ID" value="NZ_JBHLTG010000003.1"/>
</dbReference>
<dbReference type="InterPro" id="IPR031107">
    <property type="entry name" value="Small_HSP"/>
</dbReference>
<feature type="region of interest" description="Disordered" evidence="3">
    <location>
        <begin position="115"/>
        <end position="171"/>
    </location>
</feature>